<reference evidence="2" key="1">
    <citation type="submission" date="2020-09" db="EMBL/GenBank/DDBJ databases">
        <authorList>
            <person name="Kikuchi T."/>
        </authorList>
    </citation>
    <scope>NUCLEOTIDE SEQUENCE</scope>
    <source>
        <strain evidence="2">SH1</strain>
    </source>
</reference>
<dbReference type="GO" id="GO:1990817">
    <property type="term" value="F:poly(A) RNA polymerase activity"/>
    <property type="evidence" value="ECO:0007669"/>
    <property type="project" value="TreeGrafter"/>
</dbReference>
<name>A0A811JVC9_9BILA</name>
<dbReference type="SUPFAM" id="SSF54928">
    <property type="entry name" value="RNA-binding domain, RBD"/>
    <property type="match status" value="1"/>
</dbReference>
<dbReference type="SUPFAM" id="SSF81631">
    <property type="entry name" value="PAP/OAS1 substrate-binding domain"/>
    <property type="match status" value="1"/>
</dbReference>
<evidence type="ECO:0000313" key="2">
    <source>
        <dbReference type="EMBL" id="CAD5207453.1"/>
    </source>
</evidence>
<dbReference type="InterPro" id="IPR035979">
    <property type="entry name" value="RBD_domain_sf"/>
</dbReference>
<dbReference type="CDD" id="cd05402">
    <property type="entry name" value="NT_PAP_TUTase"/>
    <property type="match status" value="1"/>
</dbReference>
<dbReference type="SUPFAM" id="SSF81301">
    <property type="entry name" value="Nucleotidyltransferase"/>
    <property type="match status" value="1"/>
</dbReference>
<dbReference type="EMBL" id="CAJFDH010000001">
    <property type="protein sequence ID" value="CAD5207453.1"/>
    <property type="molecule type" value="Genomic_DNA"/>
</dbReference>
<dbReference type="PANTHER" id="PTHR12271">
    <property type="entry name" value="POLY A POLYMERASE CID PAP -RELATED"/>
    <property type="match status" value="1"/>
</dbReference>
<keyword evidence="3" id="KW-1185">Reference proteome</keyword>
<comment type="caution">
    <text evidence="2">The sequence shown here is derived from an EMBL/GenBank/DDBJ whole genome shotgun (WGS) entry which is preliminary data.</text>
</comment>
<evidence type="ECO:0000259" key="1">
    <source>
        <dbReference type="Pfam" id="PF22600"/>
    </source>
</evidence>
<accession>A0A811JVC9</accession>
<gene>
    <name evidence="2" type="ORF">BOKJ2_LOCUS2137</name>
</gene>
<dbReference type="PANTHER" id="PTHR12271:SF127">
    <property type="entry name" value="SPECKLE TARGETED PIP5K1A-REGULATED POLY(A) POLYMERASE"/>
    <property type="match status" value="1"/>
</dbReference>
<dbReference type="GO" id="GO:0003676">
    <property type="term" value="F:nucleic acid binding"/>
    <property type="evidence" value="ECO:0007669"/>
    <property type="project" value="InterPro"/>
</dbReference>
<dbReference type="AlphaFoldDB" id="A0A811JVC9"/>
<proteinExistence type="predicted"/>
<dbReference type="Gene3D" id="1.10.1410.10">
    <property type="match status" value="1"/>
</dbReference>
<dbReference type="EMBL" id="CAJFCW020000001">
    <property type="protein sequence ID" value="CAG9085699.1"/>
    <property type="molecule type" value="Genomic_DNA"/>
</dbReference>
<feature type="domain" description="Poly(A) RNA polymerase mitochondrial-like central palm" evidence="1">
    <location>
        <begin position="121"/>
        <end position="286"/>
    </location>
</feature>
<dbReference type="Proteomes" id="UP000614601">
    <property type="component" value="Unassembled WGS sequence"/>
</dbReference>
<evidence type="ECO:0000313" key="3">
    <source>
        <dbReference type="Proteomes" id="UP000614601"/>
    </source>
</evidence>
<organism evidence="2 3">
    <name type="scientific">Bursaphelenchus okinawaensis</name>
    <dbReference type="NCBI Taxonomy" id="465554"/>
    <lineage>
        <taxon>Eukaryota</taxon>
        <taxon>Metazoa</taxon>
        <taxon>Ecdysozoa</taxon>
        <taxon>Nematoda</taxon>
        <taxon>Chromadorea</taxon>
        <taxon>Rhabditida</taxon>
        <taxon>Tylenchina</taxon>
        <taxon>Tylenchomorpha</taxon>
        <taxon>Aphelenchoidea</taxon>
        <taxon>Aphelenchoididae</taxon>
        <taxon>Bursaphelenchus</taxon>
    </lineage>
</organism>
<dbReference type="Pfam" id="PF22600">
    <property type="entry name" value="MTPAP-like_central"/>
    <property type="match status" value="1"/>
</dbReference>
<dbReference type="Proteomes" id="UP000783686">
    <property type="component" value="Unassembled WGS sequence"/>
</dbReference>
<dbReference type="GO" id="GO:0031123">
    <property type="term" value="P:RNA 3'-end processing"/>
    <property type="evidence" value="ECO:0007669"/>
    <property type="project" value="TreeGrafter"/>
</dbReference>
<sequence>MKIDTESSKFQRSDMKPKKKLVLRIYGFSPSVNFGDFRTFLENYGPIRFLKSAKGRESVTVQFEKYDHGLRLLNYKTLRFGNDNLTIHESDYKFEVSKRQVIKRIINEFDKHEVPLSFSGEAKMIRDTVELKPENVMKRLEFVARLNAFVRQFFDESLNIEVKAFGSTLTGFGLLDADLDLTFLFERNTPFQAVDVSHLKLKDDPLEVFKKKRIENMEWRCVSIALKAVFLGRLLKQYEEETDEISDVVCIEAARVPIITFKFNHISCDLSFTNILGMRKADLLKLTTEDHPELSNTLFFIRTWARCAGIFKSTERPVGCFSSYAFSILFFCYCQHSKVLGPLENNEPIQGIAEGTKLTYIGGYHGGIKDFVIGFFEFCLNVYKADQVLCPMTAQIIPIKEFQAPAGWYGQGGFRVSDVSNIQDPIETGHNITSSVTKENLERFLDRARDVVEALMNLDGEHGIAKEMFNVLRQRSSRVVSPALEKMQID</sequence>
<dbReference type="InterPro" id="IPR043519">
    <property type="entry name" value="NT_sf"/>
</dbReference>
<protein>
    <recommendedName>
        <fullName evidence="1">Poly(A) RNA polymerase mitochondrial-like central palm domain-containing protein</fullName>
    </recommendedName>
</protein>
<dbReference type="Gene3D" id="3.30.460.10">
    <property type="entry name" value="Beta Polymerase, domain 2"/>
    <property type="match status" value="1"/>
</dbReference>
<dbReference type="OrthoDB" id="407432at2759"/>
<dbReference type="InterPro" id="IPR054708">
    <property type="entry name" value="MTPAP-like_central"/>
</dbReference>